<dbReference type="RefSeq" id="WP_069292948.1">
    <property type="nucleotide sequence ID" value="NZ_CP140110.1"/>
</dbReference>
<evidence type="ECO:0000313" key="2">
    <source>
        <dbReference type="Proteomes" id="UP000094570"/>
    </source>
</evidence>
<name>A0A1E3G3L8_9BACT</name>
<evidence type="ECO:0000313" key="1">
    <source>
        <dbReference type="EMBL" id="ODN30772.1"/>
    </source>
</evidence>
<protein>
    <recommendedName>
        <fullName evidence="3">FHA domain-containing protein</fullName>
    </recommendedName>
</protein>
<dbReference type="Proteomes" id="UP000094570">
    <property type="component" value="Unassembled WGS sequence"/>
</dbReference>
<proteinExistence type="predicted"/>
<dbReference type="SUPFAM" id="SSF49879">
    <property type="entry name" value="SMAD/FHA domain"/>
    <property type="match status" value="1"/>
</dbReference>
<accession>A0A1E3G3L8</accession>
<organism evidence="1 2">
    <name type="scientific">Fervidobacterium thailandense</name>
    <dbReference type="NCBI Taxonomy" id="1008305"/>
    <lineage>
        <taxon>Bacteria</taxon>
        <taxon>Thermotogati</taxon>
        <taxon>Thermotogota</taxon>
        <taxon>Thermotogae</taxon>
        <taxon>Thermotogales</taxon>
        <taxon>Fervidobacteriaceae</taxon>
        <taxon>Fervidobacterium</taxon>
    </lineage>
</organism>
<gene>
    <name evidence="1" type="ORF">A4H02_04395</name>
</gene>
<reference evidence="2" key="1">
    <citation type="submission" date="2016-04" db="EMBL/GenBank/DDBJ databases">
        <title>The genome sequence project of a novel Fervidobacterium isolate from a hot spring in Thailand.</title>
        <authorList>
            <person name="Gonzalez J.M."/>
            <person name="Cuecas A."/>
            <person name="Kanoksilapatham W."/>
        </authorList>
    </citation>
    <scope>NUCLEOTIDE SEQUENCE [LARGE SCALE GENOMIC DNA]</scope>
    <source>
        <strain evidence="2">FC2004</strain>
    </source>
</reference>
<evidence type="ECO:0008006" key="3">
    <source>
        <dbReference type="Google" id="ProtNLM"/>
    </source>
</evidence>
<dbReference type="EMBL" id="LWAF01000004">
    <property type="protein sequence ID" value="ODN30772.1"/>
    <property type="molecule type" value="Genomic_DNA"/>
</dbReference>
<sequence>MSYQMFDVLEDWLFDDLFNVERYLGRLQSGKGVQIAVHVKGRDVLERIFSYDEITIGRAHPTVDVDLDLTPFDDEKTVSRKAIVIRREGEEYYIIRTGEVSVLLRNEFANDVFLEKDKPYKLSKTSDNFVVIWGKQKIGLKIRIKL</sequence>
<comment type="caution">
    <text evidence="1">The sequence shown here is derived from an EMBL/GenBank/DDBJ whole genome shotgun (WGS) entry which is preliminary data.</text>
</comment>
<keyword evidence="2" id="KW-1185">Reference proteome</keyword>
<dbReference type="InterPro" id="IPR008984">
    <property type="entry name" value="SMAD_FHA_dom_sf"/>
</dbReference>
<dbReference type="AlphaFoldDB" id="A0A1E3G3L8"/>
<dbReference type="STRING" id="1008305.A4H02_04395"/>